<evidence type="ECO:0000313" key="2">
    <source>
        <dbReference type="EMBL" id="KAF2871513.1"/>
    </source>
</evidence>
<reference evidence="2 3" key="1">
    <citation type="submission" date="2020-01" db="EMBL/GenBank/DDBJ databases">
        <authorList>
            <consortium name="DOE Joint Genome Institute"/>
            <person name="Haridas S."/>
            <person name="Albert R."/>
            <person name="Binder M."/>
            <person name="Bloem J."/>
            <person name="Labutti K."/>
            <person name="Salamov A."/>
            <person name="Andreopoulos B."/>
            <person name="Baker S.E."/>
            <person name="Barry K."/>
            <person name="Bills G."/>
            <person name="Bluhm B.H."/>
            <person name="Cannon C."/>
            <person name="Castanera R."/>
            <person name="Culley D.E."/>
            <person name="Daum C."/>
            <person name="Ezra D."/>
            <person name="Gonzalez J.B."/>
            <person name="Henrissat B."/>
            <person name="Kuo A."/>
            <person name="Liang C."/>
            <person name="Lipzen A."/>
            <person name="Lutzoni F."/>
            <person name="Magnuson J."/>
            <person name="Mondo S."/>
            <person name="Nolan M."/>
            <person name="Ohm R."/>
            <person name="Pangilinan J."/>
            <person name="Park H.-J.H."/>
            <person name="Ramirez L."/>
            <person name="Alfaro M."/>
            <person name="Sun H."/>
            <person name="Tritt A."/>
            <person name="Yoshinaga Y."/>
            <person name="Zwiers L.-H.L."/>
            <person name="Turgeon B.G."/>
            <person name="Goodwin S.B."/>
            <person name="Spatafora J.W."/>
            <person name="Crous P.W."/>
            <person name="Grigoriev I.V."/>
        </authorList>
    </citation>
    <scope>NUCLEOTIDE SEQUENCE [LARGE SCALE GENOMIC DNA]</scope>
    <source>
        <strain evidence="2 3">CBS 611.86</strain>
    </source>
</reference>
<organism evidence="2 3">
    <name type="scientific">Massariosphaeria phaeospora</name>
    <dbReference type="NCBI Taxonomy" id="100035"/>
    <lineage>
        <taxon>Eukaryota</taxon>
        <taxon>Fungi</taxon>
        <taxon>Dikarya</taxon>
        <taxon>Ascomycota</taxon>
        <taxon>Pezizomycotina</taxon>
        <taxon>Dothideomycetes</taxon>
        <taxon>Pleosporomycetidae</taxon>
        <taxon>Pleosporales</taxon>
        <taxon>Pleosporales incertae sedis</taxon>
        <taxon>Massariosphaeria</taxon>
    </lineage>
</organism>
<keyword evidence="3" id="KW-1185">Reference proteome</keyword>
<gene>
    <name evidence="2" type="ORF">BDV95DRAFT_618910</name>
</gene>
<proteinExistence type="predicted"/>
<protein>
    <recommendedName>
        <fullName evidence="4">BTB domain-containing protein</fullName>
    </recommendedName>
</protein>
<accession>A0A7C8IAK7</accession>
<evidence type="ECO:0008006" key="4">
    <source>
        <dbReference type="Google" id="ProtNLM"/>
    </source>
</evidence>
<dbReference type="EMBL" id="JAADJZ010000011">
    <property type="protein sequence ID" value="KAF2871513.1"/>
    <property type="molecule type" value="Genomic_DNA"/>
</dbReference>
<dbReference type="AlphaFoldDB" id="A0A7C8IAK7"/>
<dbReference type="Proteomes" id="UP000481861">
    <property type="component" value="Unassembled WGS sequence"/>
</dbReference>
<dbReference type="OrthoDB" id="268428at2759"/>
<evidence type="ECO:0000256" key="1">
    <source>
        <dbReference type="SAM" id="MobiDB-lite"/>
    </source>
</evidence>
<sequence>MAGDDQETPTRTKSFTSDSDLKISVSSPKDSKGKICRAIFEVSSEILKKHSEYFAASLRFNKCNGHSQVELEGDNIEAMFIWILYMHSKEEGHTEEWQDKLFYDNSVTRGAHVSTIWYILEAGDKYLFKSSLLQGFSRRWYTKNVNFTKLSVYLVQTLPVPCYMFSHAKGYMEVTKWLAYNSVGGIQENEPPRSNWKHLPLVAPDFVGRIDSTVYCLRLVLQNRIWEIVRYLHQEGRLCDTCTLLAKAVSLHVDPFHLWFPKHSVHDTLNLLRPLTMNSSGSEVRVTTSCGACRIDWVTRIRDAIRITEHYFHGLCIDCMNHSKEEDRTWSKEAWKLAGQRDGRWDTDCTIKHGEPTWYASWMGTEDSRQFHLEELHGKKPVHMGLY</sequence>
<evidence type="ECO:0000313" key="3">
    <source>
        <dbReference type="Proteomes" id="UP000481861"/>
    </source>
</evidence>
<name>A0A7C8IAK7_9PLEO</name>
<feature type="region of interest" description="Disordered" evidence="1">
    <location>
        <begin position="1"/>
        <end position="29"/>
    </location>
</feature>
<feature type="compositionally biased region" description="Polar residues" evidence="1">
    <location>
        <begin position="9"/>
        <end position="28"/>
    </location>
</feature>
<comment type="caution">
    <text evidence="2">The sequence shown here is derived from an EMBL/GenBank/DDBJ whole genome shotgun (WGS) entry which is preliminary data.</text>
</comment>